<evidence type="ECO:0000313" key="10">
    <source>
        <dbReference type="Proteomes" id="UP000306985"/>
    </source>
</evidence>
<feature type="transmembrane region" description="Helical" evidence="7">
    <location>
        <begin position="9"/>
        <end position="30"/>
    </location>
</feature>
<comment type="subcellular location">
    <subcellularLocation>
        <location evidence="1 7">Cell membrane</location>
        <topology evidence="1 7">Multi-pass membrane protein</topology>
    </subcellularLocation>
</comment>
<dbReference type="OrthoDB" id="4695618at2"/>
<accession>A0A4U6QMP1</accession>
<feature type="transmembrane region" description="Helical" evidence="7">
    <location>
        <begin position="282"/>
        <end position="301"/>
    </location>
</feature>
<keyword evidence="5 7" id="KW-1133">Transmembrane helix</keyword>
<dbReference type="EMBL" id="SZZH01000001">
    <property type="protein sequence ID" value="TKV61957.1"/>
    <property type="molecule type" value="Genomic_DNA"/>
</dbReference>
<protein>
    <submittedName>
        <fullName evidence="9">ABC transporter permease</fullName>
    </submittedName>
</protein>
<comment type="caution">
    <text evidence="9">The sequence shown here is derived from an EMBL/GenBank/DDBJ whole genome shotgun (WGS) entry which is preliminary data.</text>
</comment>
<feature type="transmembrane region" description="Helical" evidence="7">
    <location>
        <begin position="236"/>
        <end position="262"/>
    </location>
</feature>
<dbReference type="Proteomes" id="UP000306985">
    <property type="component" value="Unassembled WGS sequence"/>
</dbReference>
<dbReference type="PANTHER" id="PTHR43163">
    <property type="entry name" value="DIPEPTIDE TRANSPORT SYSTEM PERMEASE PROTEIN DPPB-RELATED"/>
    <property type="match status" value="1"/>
</dbReference>
<dbReference type="Gene3D" id="1.10.3720.10">
    <property type="entry name" value="MetI-like"/>
    <property type="match status" value="1"/>
</dbReference>
<feature type="transmembrane region" description="Helical" evidence="7">
    <location>
        <begin position="134"/>
        <end position="159"/>
    </location>
</feature>
<comment type="similarity">
    <text evidence="7">Belongs to the binding-protein-dependent transport system permease family.</text>
</comment>
<feature type="domain" description="ABC transmembrane type-1" evidence="8">
    <location>
        <begin position="95"/>
        <end position="301"/>
    </location>
</feature>
<evidence type="ECO:0000256" key="1">
    <source>
        <dbReference type="ARBA" id="ARBA00004651"/>
    </source>
</evidence>
<evidence type="ECO:0000256" key="3">
    <source>
        <dbReference type="ARBA" id="ARBA00022475"/>
    </source>
</evidence>
<dbReference type="SUPFAM" id="SSF161098">
    <property type="entry name" value="MetI-like"/>
    <property type="match status" value="1"/>
</dbReference>
<dbReference type="PANTHER" id="PTHR43163:SF6">
    <property type="entry name" value="DIPEPTIDE TRANSPORT SYSTEM PERMEASE PROTEIN DPPB-RELATED"/>
    <property type="match status" value="1"/>
</dbReference>
<dbReference type="RefSeq" id="WP_137449262.1">
    <property type="nucleotide sequence ID" value="NZ_SZZH01000001.1"/>
</dbReference>
<feature type="transmembrane region" description="Helical" evidence="7">
    <location>
        <begin position="179"/>
        <end position="202"/>
    </location>
</feature>
<name>A0A4U6QMP1_9ACTN</name>
<evidence type="ECO:0000256" key="7">
    <source>
        <dbReference type="RuleBase" id="RU363032"/>
    </source>
</evidence>
<organism evidence="9 10">
    <name type="scientific">Nakamurella flava</name>
    <dbReference type="NCBI Taxonomy" id="2576308"/>
    <lineage>
        <taxon>Bacteria</taxon>
        <taxon>Bacillati</taxon>
        <taxon>Actinomycetota</taxon>
        <taxon>Actinomycetes</taxon>
        <taxon>Nakamurellales</taxon>
        <taxon>Nakamurellaceae</taxon>
        <taxon>Nakamurella</taxon>
    </lineage>
</organism>
<keyword evidence="4 7" id="KW-0812">Transmembrane</keyword>
<dbReference type="AlphaFoldDB" id="A0A4U6QMP1"/>
<keyword evidence="3" id="KW-1003">Cell membrane</keyword>
<evidence type="ECO:0000256" key="5">
    <source>
        <dbReference type="ARBA" id="ARBA00022989"/>
    </source>
</evidence>
<dbReference type="PROSITE" id="PS50928">
    <property type="entry name" value="ABC_TM1"/>
    <property type="match status" value="1"/>
</dbReference>
<dbReference type="InterPro" id="IPR045621">
    <property type="entry name" value="BPD_transp_1_N"/>
</dbReference>
<evidence type="ECO:0000259" key="8">
    <source>
        <dbReference type="PROSITE" id="PS50928"/>
    </source>
</evidence>
<evidence type="ECO:0000256" key="6">
    <source>
        <dbReference type="ARBA" id="ARBA00023136"/>
    </source>
</evidence>
<sequence length="315" mass="33473">MLSYTGKRLLLAIPTLVGVSIVIFLTIKIIPGDPVSALLGPTGTPEAKAALEQRLGLDQSWPVQYWSWLTSAFAGDLGDSLARRQAVAPIVLDALANTLILTLSAAIVSLILGVAIGALTALRDGRPSARIGNAFALFSISVPQYSVGLLLIIWLAAGAGLFPVSGMYTPRGGGDFADLLWHLVLPTITAALVPAGIIARMFRSSVRDVMSMDFIEALTARGYSRRRVMRHAFHNTVPSLLTVVGLQIGYLLGGVIFVEAVFAWPGIGLLVYQSISQRDLPVIQAGVLVSALAFVLLNLLVDVVQGLLDPRVRTA</sequence>
<evidence type="ECO:0000313" key="9">
    <source>
        <dbReference type="EMBL" id="TKV61957.1"/>
    </source>
</evidence>
<dbReference type="GO" id="GO:0071916">
    <property type="term" value="F:dipeptide transmembrane transporter activity"/>
    <property type="evidence" value="ECO:0007669"/>
    <property type="project" value="TreeGrafter"/>
</dbReference>
<dbReference type="InterPro" id="IPR000515">
    <property type="entry name" value="MetI-like"/>
</dbReference>
<dbReference type="InterPro" id="IPR035906">
    <property type="entry name" value="MetI-like_sf"/>
</dbReference>
<feature type="transmembrane region" description="Helical" evidence="7">
    <location>
        <begin position="99"/>
        <end position="122"/>
    </location>
</feature>
<dbReference type="Pfam" id="PF00528">
    <property type="entry name" value="BPD_transp_1"/>
    <property type="match status" value="1"/>
</dbReference>
<reference evidence="9 10" key="1">
    <citation type="submission" date="2019-05" db="EMBL/GenBank/DDBJ databases">
        <title>Nakamurella sp. N5BH11, whole genome shotgun sequence.</title>
        <authorList>
            <person name="Tuo L."/>
        </authorList>
    </citation>
    <scope>NUCLEOTIDE SEQUENCE [LARGE SCALE GENOMIC DNA]</scope>
    <source>
        <strain evidence="9 10">N5BH11</strain>
    </source>
</reference>
<dbReference type="GO" id="GO:0005886">
    <property type="term" value="C:plasma membrane"/>
    <property type="evidence" value="ECO:0007669"/>
    <property type="project" value="UniProtKB-SubCell"/>
</dbReference>
<keyword evidence="6 7" id="KW-0472">Membrane</keyword>
<keyword evidence="2 7" id="KW-0813">Transport</keyword>
<evidence type="ECO:0000256" key="2">
    <source>
        <dbReference type="ARBA" id="ARBA00022448"/>
    </source>
</evidence>
<keyword evidence="10" id="KW-1185">Reference proteome</keyword>
<dbReference type="CDD" id="cd06261">
    <property type="entry name" value="TM_PBP2"/>
    <property type="match status" value="1"/>
</dbReference>
<proteinExistence type="inferred from homology"/>
<gene>
    <name evidence="9" type="ORF">FDO65_10650</name>
</gene>
<dbReference type="Pfam" id="PF19300">
    <property type="entry name" value="BPD_transp_1_N"/>
    <property type="match status" value="1"/>
</dbReference>
<evidence type="ECO:0000256" key="4">
    <source>
        <dbReference type="ARBA" id="ARBA00022692"/>
    </source>
</evidence>